<evidence type="ECO:0000256" key="7">
    <source>
        <dbReference type="PROSITE-ProRule" id="PRU00646"/>
    </source>
</evidence>
<sequence>MNWLFPLSKGSGALPQLNSLQQQRQRQIESLKAAHPSLAEIQKDVEYRIPFTVNNSTISVNVLLPPQFPQEKPMVSVYPPVGHHLVDSNNGTMITSPLITNFGMHSDLGKVVQSVLDEFWESPPALMSTGAPGMAPYPPQAFHYSARHVGPTQTPPPNLGAGSTPMPHPGMDSVHAIPRVPTPYGLISDLPLPVPTGESQAGLNGHMYKMPEIPETFSELCDMNLTQLSDMSEDEDVLLKFFLSLPQLKQVINDKEELVSNIVDIAIEGERHTELYLIFEQLTQMKSAFEMKICSLSTLQARLKVAAHQAEEESEETAKNFLEGRTDIDEFLTNFMEKRTLCHSRRAKEEKLQQPINIHGQFPSSH</sequence>
<dbReference type="InterPro" id="IPR016135">
    <property type="entry name" value="UBQ-conjugating_enzyme/RWD"/>
</dbReference>
<comment type="function">
    <text evidence="6">Component of the ESCRT-I complex, a regulator of vesicular trafficking process. Required for the sorting of endocytic ubiquitinated cargos into multivesicular bodies. May be involved in cell growth and differentiation.</text>
</comment>
<reference evidence="9 10" key="1">
    <citation type="journal article" date="2014" name="Nat. Genet.">
        <title>Whole-genome sequence of a flatfish provides insights into ZW sex chromosome evolution and adaptation to a benthic lifestyle.</title>
        <authorList>
            <person name="Chen S."/>
            <person name="Zhang G."/>
            <person name="Shao C."/>
            <person name="Huang Q."/>
            <person name="Liu G."/>
            <person name="Zhang P."/>
            <person name="Song W."/>
            <person name="An N."/>
            <person name="Chalopin D."/>
            <person name="Volff J.N."/>
            <person name="Hong Y."/>
            <person name="Li Q."/>
            <person name="Sha Z."/>
            <person name="Zhou H."/>
            <person name="Xie M."/>
            <person name="Yu Q."/>
            <person name="Liu Y."/>
            <person name="Xiang H."/>
            <person name="Wang N."/>
            <person name="Wu K."/>
            <person name="Yang C."/>
            <person name="Zhou Q."/>
            <person name="Liao X."/>
            <person name="Yang L."/>
            <person name="Hu Q."/>
            <person name="Zhang J."/>
            <person name="Meng L."/>
            <person name="Jin L."/>
            <person name="Tian Y."/>
            <person name="Lian J."/>
            <person name="Yang J."/>
            <person name="Miao G."/>
            <person name="Liu S."/>
            <person name="Liang Z."/>
            <person name="Yan F."/>
            <person name="Li Y."/>
            <person name="Sun B."/>
            <person name="Zhang H."/>
            <person name="Zhang J."/>
            <person name="Zhu Y."/>
            <person name="Du M."/>
            <person name="Zhao Y."/>
            <person name="Schartl M."/>
            <person name="Tang Q."/>
            <person name="Wang J."/>
        </authorList>
    </citation>
    <scope>NUCLEOTIDE SEQUENCE</scope>
</reference>
<protein>
    <submittedName>
        <fullName evidence="9">VPS37A subunit of ESCRT-I</fullName>
    </submittedName>
</protein>
<keyword evidence="3 7" id="KW-0813">Transport</keyword>
<dbReference type="PANTHER" id="PTHR13678">
    <property type="entry name" value="VACUOLAR PROTEIN SORTING-ASSOCIATED PROTEIN 37"/>
    <property type="match status" value="1"/>
</dbReference>
<dbReference type="GO" id="GO:0006623">
    <property type="term" value="P:protein targeting to vacuole"/>
    <property type="evidence" value="ECO:0007669"/>
    <property type="project" value="TreeGrafter"/>
</dbReference>
<dbReference type="CDD" id="cd11685">
    <property type="entry name" value="UEV_TSG101-like"/>
    <property type="match status" value="1"/>
</dbReference>
<dbReference type="Ensembl" id="ENSCSET00000020072.1">
    <property type="protein sequence ID" value="ENSCSEP00000019831.1"/>
    <property type="gene ID" value="ENSCSEG00000012608.1"/>
</dbReference>
<keyword evidence="5 7" id="KW-0653">Protein transport</keyword>
<comment type="subcellular location">
    <subcellularLocation>
        <location evidence="1">Late endosome membrane</location>
        <topology evidence="1">Peripheral membrane protein</topology>
    </subcellularLocation>
</comment>
<evidence type="ECO:0000313" key="9">
    <source>
        <dbReference type="Ensembl" id="ENSCSEP00000019831.1"/>
    </source>
</evidence>
<dbReference type="Proteomes" id="UP000265120">
    <property type="component" value="Chromosome 9"/>
</dbReference>
<dbReference type="GO" id="GO:0006612">
    <property type="term" value="P:protein targeting to membrane"/>
    <property type="evidence" value="ECO:0007669"/>
    <property type="project" value="TreeGrafter"/>
</dbReference>
<name>A0A3P8W2M0_CYNSE</name>
<dbReference type="GeneTree" id="ENSGT00950000183012"/>
<dbReference type="SUPFAM" id="SSF54495">
    <property type="entry name" value="UBC-like"/>
    <property type="match status" value="1"/>
</dbReference>
<dbReference type="InterPro" id="IPR029012">
    <property type="entry name" value="Helix_hairpin_bin_sf"/>
</dbReference>
<evidence type="ECO:0000259" key="8">
    <source>
        <dbReference type="PROSITE" id="PS51314"/>
    </source>
</evidence>
<dbReference type="Pfam" id="PF07200">
    <property type="entry name" value="Mod_r"/>
    <property type="match status" value="1"/>
</dbReference>
<dbReference type="GO" id="GO:0043162">
    <property type="term" value="P:ubiquitin-dependent protein catabolic process via the multivesicular body sorting pathway"/>
    <property type="evidence" value="ECO:0007669"/>
    <property type="project" value="TreeGrafter"/>
</dbReference>
<dbReference type="Gene3D" id="1.10.287.660">
    <property type="entry name" value="Helix hairpin bin"/>
    <property type="match status" value="1"/>
</dbReference>
<keyword evidence="10" id="KW-1185">Reference proteome</keyword>
<dbReference type="SUPFAM" id="SSF140111">
    <property type="entry name" value="Endosomal sorting complex assembly domain"/>
    <property type="match status" value="1"/>
</dbReference>
<keyword evidence="4" id="KW-0967">Endosome</keyword>
<reference evidence="9" key="3">
    <citation type="submission" date="2025-09" db="UniProtKB">
        <authorList>
            <consortium name="Ensembl"/>
        </authorList>
    </citation>
    <scope>IDENTIFICATION</scope>
</reference>
<dbReference type="PROSITE" id="PS51314">
    <property type="entry name" value="VPS37_C"/>
    <property type="match status" value="1"/>
</dbReference>
<evidence type="ECO:0000256" key="4">
    <source>
        <dbReference type="ARBA" id="ARBA00022753"/>
    </source>
</evidence>
<accession>A0A3P8W2M0</accession>
<dbReference type="PANTHER" id="PTHR13678:SF2">
    <property type="entry name" value="VACUOLAR PROTEIN SORTING-ASSOCIATED PROTEIN 37A"/>
    <property type="match status" value="1"/>
</dbReference>
<dbReference type="GO" id="GO:0031902">
    <property type="term" value="C:late endosome membrane"/>
    <property type="evidence" value="ECO:0007669"/>
    <property type="project" value="UniProtKB-SubCell"/>
</dbReference>
<organism evidence="9 10">
    <name type="scientific">Cynoglossus semilaevis</name>
    <name type="common">Tongue sole</name>
    <dbReference type="NCBI Taxonomy" id="244447"/>
    <lineage>
        <taxon>Eukaryota</taxon>
        <taxon>Metazoa</taxon>
        <taxon>Chordata</taxon>
        <taxon>Craniata</taxon>
        <taxon>Vertebrata</taxon>
        <taxon>Euteleostomi</taxon>
        <taxon>Actinopterygii</taxon>
        <taxon>Neopterygii</taxon>
        <taxon>Teleostei</taxon>
        <taxon>Neoteleostei</taxon>
        <taxon>Acanthomorphata</taxon>
        <taxon>Carangaria</taxon>
        <taxon>Pleuronectiformes</taxon>
        <taxon>Pleuronectoidei</taxon>
        <taxon>Cynoglossidae</taxon>
        <taxon>Cynoglossinae</taxon>
        <taxon>Cynoglossus</taxon>
    </lineage>
</organism>
<dbReference type="GO" id="GO:0000813">
    <property type="term" value="C:ESCRT I complex"/>
    <property type="evidence" value="ECO:0007669"/>
    <property type="project" value="UniProtKB-ARBA"/>
</dbReference>
<evidence type="ECO:0000256" key="5">
    <source>
        <dbReference type="ARBA" id="ARBA00022927"/>
    </source>
</evidence>
<reference evidence="9" key="2">
    <citation type="submission" date="2025-08" db="UniProtKB">
        <authorList>
            <consortium name="Ensembl"/>
        </authorList>
    </citation>
    <scope>IDENTIFICATION</scope>
</reference>
<evidence type="ECO:0000256" key="3">
    <source>
        <dbReference type="ARBA" id="ARBA00022448"/>
    </source>
</evidence>
<proteinExistence type="inferred from homology"/>
<evidence type="ECO:0000313" key="10">
    <source>
        <dbReference type="Proteomes" id="UP000265120"/>
    </source>
</evidence>
<feature type="domain" description="VPS37 C-terminal" evidence="8">
    <location>
        <begin position="279"/>
        <end position="366"/>
    </location>
</feature>
<evidence type="ECO:0000256" key="6">
    <source>
        <dbReference type="ARBA" id="ARBA00025010"/>
    </source>
</evidence>
<dbReference type="InterPro" id="IPR037202">
    <property type="entry name" value="ESCRT_assembly_dom"/>
</dbReference>
<dbReference type="AlphaFoldDB" id="A0A3P8W2M0"/>
<evidence type="ECO:0000256" key="1">
    <source>
        <dbReference type="ARBA" id="ARBA00004633"/>
    </source>
</evidence>
<evidence type="ECO:0000256" key="2">
    <source>
        <dbReference type="ARBA" id="ARBA00007617"/>
    </source>
</evidence>
<comment type="similarity">
    <text evidence="2">Belongs to the VPS37 family.</text>
</comment>
<dbReference type="InterPro" id="IPR009851">
    <property type="entry name" value="Mod_r"/>
</dbReference>